<dbReference type="RefSeq" id="WP_090846747.1">
    <property type="nucleotide sequence ID" value="NZ_FNXG01000002.1"/>
</dbReference>
<dbReference type="PANTHER" id="PTHR21716">
    <property type="entry name" value="TRANSMEMBRANE PROTEIN"/>
    <property type="match status" value="1"/>
</dbReference>
<dbReference type="Proteomes" id="UP000199125">
    <property type="component" value="Unassembled WGS sequence"/>
</dbReference>
<accession>A0A1H6L8Z5</accession>
<evidence type="ECO:0000256" key="7">
    <source>
        <dbReference type="SAM" id="Phobius"/>
    </source>
</evidence>
<evidence type="ECO:0000256" key="1">
    <source>
        <dbReference type="ARBA" id="ARBA00004141"/>
    </source>
</evidence>
<keyword evidence="9" id="KW-1185">Reference proteome</keyword>
<feature type="transmembrane region" description="Helical" evidence="7">
    <location>
        <begin position="45"/>
        <end position="62"/>
    </location>
</feature>
<evidence type="ECO:0000256" key="4">
    <source>
        <dbReference type="ARBA" id="ARBA00022989"/>
    </source>
</evidence>
<dbReference type="OrthoDB" id="9799225at2"/>
<feature type="transmembrane region" description="Helical" evidence="7">
    <location>
        <begin position="248"/>
        <end position="269"/>
    </location>
</feature>
<dbReference type="Pfam" id="PF01594">
    <property type="entry name" value="AI-2E_transport"/>
    <property type="match status" value="2"/>
</dbReference>
<dbReference type="EMBL" id="FNXG01000002">
    <property type="protein sequence ID" value="SEH84782.1"/>
    <property type="molecule type" value="Genomic_DNA"/>
</dbReference>
<organism evidence="8 9">
    <name type="scientific">Paracoccus alkenifer</name>
    <dbReference type="NCBI Taxonomy" id="65735"/>
    <lineage>
        <taxon>Bacteria</taxon>
        <taxon>Pseudomonadati</taxon>
        <taxon>Pseudomonadota</taxon>
        <taxon>Alphaproteobacteria</taxon>
        <taxon>Rhodobacterales</taxon>
        <taxon>Paracoccaceae</taxon>
        <taxon>Paracoccus</taxon>
    </lineage>
</organism>
<gene>
    <name evidence="8" type="ORF">SAMN04488075_1412</name>
</gene>
<dbReference type="GO" id="GO:0016020">
    <property type="term" value="C:membrane"/>
    <property type="evidence" value="ECO:0007669"/>
    <property type="project" value="UniProtKB-SubCell"/>
</dbReference>
<protein>
    <recommendedName>
        <fullName evidence="10">AI-2E family transporter</fullName>
    </recommendedName>
</protein>
<dbReference type="STRING" id="65735.SAMN04488075_1412"/>
<feature type="transmembrane region" description="Helical" evidence="7">
    <location>
        <begin position="404"/>
        <end position="424"/>
    </location>
</feature>
<dbReference type="InterPro" id="IPR002549">
    <property type="entry name" value="AI-2E-like"/>
</dbReference>
<feature type="transmembrane region" description="Helical" evidence="7">
    <location>
        <begin position="334"/>
        <end position="355"/>
    </location>
</feature>
<keyword evidence="4 7" id="KW-1133">Transmembrane helix</keyword>
<keyword evidence="3 7" id="KW-0812">Transmembrane</keyword>
<feature type="region of interest" description="Disordered" evidence="6">
    <location>
        <begin position="186"/>
        <end position="213"/>
    </location>
</feature>
<feature type="transmembrane region" description="Helical" evidence="7">
    <location>
        <begin position="20"/>
        <end position="39"/>
    </location>
</feature>
<comment type="subcellular location">
    <subcellularLocation>
        <location evidence="1">Membrane</location>
        <topology evidence="1">Multi-pass membrane protein</topology>
    </subcellularLocation>
</comment>
<feature type="transmembrane region" description="Helical" evidence="7">
    <location>
        <begin position="74"/>
        <end position="95"/>
    </location>
</feature>
<proteinExistence type="inferred from homology"/>
<dbReference type="AlphaFoldDB" id="A0A1H6L8Z5"/>
<comment type="similarity">
    <text evidence="2">Belongs to the autoinducer-2 exporter (AI-2E) (TC 2.A.86) family.</text>
</comment>
<feature type="compositionally biased region" description="Low complexity" evidence="6">
    <location>
        <begin position="194"/>
        <end position="208"/>
    </location>
</feature>
<evidence type="ECO:0000256" key="5">
    <source>
        <dbReference type="ARBA" id="ARBA00023136"/>
    </source>
</evidence>
<feature type="transmembrane region" description="Helical" evidence="7">
    <location>
        <begin position="290"/>
        <end position="314"/>
    </location>
</feature>
<keyword evidence="5 7" id="KW-0472">Membrane</keyword>
<evidence type="ECO:0000313" key="8">
    <source>
        <dbReference type="EMBL" id="SEH84782.1"/>
    </source>
</evidence>
<dbReference type="PANTHER" id="PTHR21716:SF16">
    <property type="entry name" value="BLL1467 PROTEIN"/>
    <property type="match status" value="1"/>
</dbReference>
<dbReference type="GO" id="GO:0055085">
    <property type="term" value="P:transmembrane transport"/>
    <property type="evidence" value="ECO:0007669"/>
    <property type="project" value="TreeGrafter"/>
</dbReference>
<reference evidence="9" key="1">
    <citation type="submission" date="2016-10" db="EMBL/GenBank/DDBJ databases">
        <authorList>
            <person name="Varghese N."/>
            <person name="Submissions S."/>
        </authorList>
    </citation>
    <scope>NUCLEOTIDE SEQUENCE [LARGE SCALE GENOMIC DNA]</scope>
    <source>
        <strain evidence="9">DSM 11593</strain>
    </source>
</reference>
<feature type="compositionally biased region" description="Low complexity" evidence="6">
    <location>
        <begin position="151"/>
        <end position="167"/>
    </location>
</feature>
<feature type="transmembrane region" description="Helical" evidence="7">
    <location>
        <begin position="362"/>
        <end position="384"/>
    </location>
</feature>
<evidence type="ECO:0000256" key="6">
    <source>
        <dbReference type="SAM" id="MobiDB-lite"/>
    </source>
</evidence>
<evidence type="ECO:0008006" key="10">
    <source>
        <dbReference type="Google" id="ProtNLM"/>
    </source>
</evidence>
<evidence type="ECO:0000256" key="3">
    <source>
        <dbReference type="ARBA" id="ARBA00022692"/>
    </source>
</evidence>
<feature type="region of interest" description="Disordered" evidence="6">
    <location>
        <begin position="145"/>
        <end position="167"/>
    </location>
</feature>
<evidence type="ECO:0000313" key="9">
    <source>
        <dbReference type="Proteomes" id="UP000199125"/>
    </source>
</evidence>
<sequence>MAQDSSERLLFPRAIARRRVAPANWAIIGIFIILAFDMIARAREFLMPVALGVLLFFVFAPFRRWMERRGVKPGVTAGIVVLGILATVGMIGFSVSGPAGQLIDDAPRISRQLKQKYEDFRENFRGIAEATSQLSGAEPEAVVSAVKTGDEPGVTTTTTPVGADGAPVTIPLPVAPAGAPLADRQIGGAPGAEATASGSVTASSTVSRGGDEAPVTNDLRVEVHTAAEGPSLTDTLFSLGPAIVSQTVFTLIFLFFLLASGDLLYLRIVQSFDSLTRKRAAYEALRKIEASLGSYLGTITVINVGLGVVSGLAMWAWGMPSPLLWGIGAAVLNYIPYIGAALGYVGAALVALVVFDDGWTALLVGGTYFGLTAIEGQFVTPYFVSWRLQLNPVVVFLTVALWAWLWSIIGMVVAVPLLVVVRVLSDHIPALQKFGNFLAGESPPTLEDEPQPDTPAA</sequence>
<evidence type="ECO:0000256" key="2">
    <source>
        <dbReference type="ARBA" id="ARBA00009773"/>
    </source>
</evidence>
<name>A0A1H6L8Z5_9RHOB</name>